<dbReference type="NCBIfam" id="TIGR00129">
    <property type="entry name" value="fdhD_narQ"/>
    <property type="match status" value="1"/>
</dbReference>
<proteinExistence type="predicted"/>
<dbReference type="InterPro" id="IPR016193">
    <property type="entry name" value="Cytidine_deaminase-like"/>
</dbReference>
<sequence>MRLIQQTGILYKNEVFTTIEDQIVCEDTFTLYLNNEELLTMVASDDHLRELGAGFIICSGIADRIKEVTVCDDRIYVEAPVTGEYQATLESSGGYSNRLTPRMVESGQQIAPEKILDVRAAIDSDAWLKTGALHASVLFYDDEMAIRCEDIGRHNSVDKVVGHAVLNKLPLSRCVIGCTGRQPSGMVGKVANAGIPIIVSRAASTDQGIATAKAAGITLICFTREGRFTVYTHPERVIGLEKRRE</sequence>
<dbReference type="Gene3D" id="3.40.140.10">
    <property type="entry name" value="Cytidine Deaminase, domain 2"/>
    <property type="match status" value="1"/>
</dbReference>
<keyword evidence="4" id="KW-1185">Reference proteome</keyword>
<evidence type="ECO:0008006" key="5">
    <source>
        <dbReference type="Google" id="ProtNLM"/>
    </source>
</evidence>
<dbReference type="PANTHER" id="PTHR30592">
    <property type="entry name" value="FORMATE DEHYDROGENASE"/>
    <property type="match status" value="1"/>
</dbReference>
<dbReference type="OrthoDB" id="57189at2157"/>
<keyword evidence="2" id="KW-0501">Molybdenum cofactor biosynthesis</keyword>
<protein>
    <recommendedName>
        <fullName evidence="5">Protein FdhD</fullName>
    </recommendedName>
</protein>
<organism evidence="3 4">
    <name type="scientific">Methanocalculus chunghsingensis</name>
    <dbReference type="NCBI Taxonomy" id="156457"/>
    <lineage>
        <taxon>Archaea</taxon>
        <taxon>Methanobacteriati</taxon>
        <taxon>Methanobacteriota</taxon>
        <taxon>Stenosarchaea group</taxon>
        <taxon>Methanomicrobia</taxon>
        <taxon>Methanomicrobiales</taxon>
        <taxon>Methanocalculaceae</taxon>
        <taxon>Methanocalculus</taxon>
    </lineage>
</organism>
<reference evidence="3" key="1">
    <citation type="submission" date="2014-12" db="EMBL/GenBank/DDBJ databases">
        <authorList>
            <person name="Huang H.-H."/>
            <person name="Chen S.-C."/>
            <person name="Lai M.-C."/>
        </authorList>
    </citation>
    <scope>NUCLEOTIDE SEQUENCE</scope>
    <source>
        <strain evidence="3">K1F9705b</strain>
    </source>
</reference>
<keyword evidence="1" id="KW-0963">Cytoplasm</keyword>
<dbReference type="PIRSF" id="PIRSF015626">
    <property type="entry name" value="FdhD"/>
    <property type="match status" value="1"/>
</dbReference>
<evidence type="ECO:0000313" key="4">
    <source>
        <dbReference type="Proteomes" id="UP000730161"/>
    </source>
</evidence>
<evidence type="ECO:0000256" key="1">
    <source>
        <dbReference type="ARBA" id="ARBA00022490"/>
    </source>
</evidence>
<gene>
    <name evidence="3" type="ORF">RJ53_03440</name>
</gene>
<dbReference type="EMBL" id="JWHL01000003">
    <property type="protein sequence ID" value="MBR1368606.1"/>
    <property type="molecule type" value="Genomic_DNA"/>
</dbReference>
<evidence type="ECO:0000256" key="2">
    <source>
        <dbReference type="ARBA" id="ARBA00023150"/>
    </source>
</evidence>
<evidence type="ECO:0000313" key="3">
    <source>
        <dbReference type="EMBL" id="MBR1368606.1"/>
    </source>
</evidence>
<accession>A0A8J8B4C6</accession>
<dbReference type="AlphaFoldDB" id="A0A8J8B4C6"/>
<dbReference type="RefSeq" id="WP_211530237.1">
    <property type="nucleotide sequence ID" value="NZ_JWHL01000003.1"/>
</dbReference>
<dbReference type="Proteomes" id="UP000730161">
    <property type="component" value="Unassembled WGS sequence"/>
</dbReference>
<comment type="caution">
    <text evidence="3">The sequence shown here is derived from an EMBL/GenBank/DDBJ whole genome shotgun (WGS) entry which is preliminary data.</text>
</comment>
<name>A0A8J8B4C6_9EURY</name>
<dbReference type="SUPFAM" id="SSF53927">
    <property type="entry name" value="Cytidine deaminase-like"/>
    <property type="match status" value="1"/>
</dbReference>
<dbReference type="PANTHER" id="PTHR30592:SF1">
    <property type="entry name" value="SULFUR CARRIER PROTEIN FDHD"/>
    <property type="match status" value="1"/>
</dbReference>
<dbReference type="InterPro" id="IPR003786">
    <property type="entry name" value="FdhD"/>
</dbReference>
<dbReference type="Pfam" id="PF02634">
    <property type="entry name" value="FdhD-NarQ"/>
    <property type="match status" value="1"/>
</dbReference>
<dbReference type="Gene3D" id="3.10.20.10">
    <property type="match status" value="1"/>
</dbReference>
<dbReference type="GO" id="GO:0016783">
    <property type="term" value="F:sulfurtransferase activity"/>
    <property type="evidence" value="ECO:0007669"/>
    <property type="project" value="InterPro"/>
</dbReference>
<dbReference type="GO" id="GO:0006777">
    <property type="term" value="P:Mo-molybdopterin cofactor biosynthetic process"/>
    <property type="evidence" value="ECO:0007669"/>
    <property type="project" value="UniProtKB-KW"/>
</dbReference>